<dbReference type="EMBL" id="JAQQBS010000004">
    <property type="protein sequence ID" value="KAK0169742.1"/>
    <property type="molecule type" value="Genomic_DNA"/>
</dbReference>
<proteinExistence type="predicted"/>
<accession>A0AA39FHM2</accession>
<feature type="compositionally biased region" description="Low complexity" evidence="1">
    <location>
        <begin position="31"/>
        <end position="45"/>
    </location>
</feature>
<organism evidence="2 3">
    <name type="scientific">Microctonus aethiopoides</name>
    <dbReference type="NCBI Taxonomy" id="144406"/>
    <lineage>
        <taxon>Eukaryota</taxon>
        <taxon>Metazoa</taxon>
        <taxon>Ecdysozoa</taxon>
        <taxon>Arthropoda</taxon>
        <taxon>Hexapoda</taxon>
        <taxon>Insecta</taxon>
        <taxon>Pterygota</taxon>
        <taxon>Neoptera</taxon>
        <taxon>Endopterygota</taxon>
        <taxon>Hymenoptera</taxon>
        <taxon>Apocrita</taxon>
        <taxon>Ichneumonoidea</taxon>
        <taxon>Braconidae</taxon>
        <taxon>Euphorinae</taxon>
        <taxon>Microctonus</taxon>
    </lineage>
</organism>
<reference evidence="2" key="2">
    <citation type="submission" date="2023-03" db="EMBL/GenBank/DDBJ databases">
        <authorList>
            <person name="Inwood S.N."/>
            <person name="Skelly J.G."/>
            <person name="Guhlin J."/>
            <person name="Harrop T.W.R."/>
            <person name="Goldson S.G."/>
            <person name="Dearden P.K."/>
        </authorList>
    </citation>
    <scope>NUCLEOTIDE SEQUENCE</scope>
    <source>
        <strain evidence="2">Irish</strain>
        <tissue evidence="2">Whole body</tissue>
    </source>
</reference>
<dbReference type="Proteomes" id="UP001168990">
    <property type="component" value="Unassembled WGS sequence"/>
</dbReference>
<comment type="caution">
    <text evidence="2">The sequence shown here is derived from an EMBL/GenBank/DDBJ whole genome shotgun (WGS) entry which is preliminary data.</text>
</comment>
<evidence type="ECO:0000313" key="3">
    <source>
        <dbReference type="Proteomes" id="UP001168990"/>
    </source>
</evidence>
<keyword evidence="3" id="KW-1185">Reference proteome</keyword>
<evidence type="ECO:0000256" key="1">
    <source>
        <dbReference type="SAM" id="MobiDB-lite"/>
    </source>
</evidence>
<protein>
    <submittedName>
        <fullName evidence="2">Uncharacterized protein</fullName>
    </submittedName>
</protein>
<name>A0AA39FHM2_9HYME</name>
<reference evidence="2" key="1">
    <citation type="journal article" date="2023" name="bioRxiv">
        <title>Scaffold-level genome assemblies of two parasitoid biocontrol wasps reveal the parthenogenesis mechanism and an associated novel virus.</title>
        <authorList>
            <person name="Inwood S."/>
            <person name="Skelly J."/>
            <person name="Guhlin J."/>
            <person name="Harrop T."/>
            <person name="Goldson S."/>
            <person name="Dearden P."/>
        </authorList>
    </citation>
    <scope>NUCLEOTIDE SEQUENCE</scope>
    <source>
        <strain evidence="2">Irish</strain>
        <tissue evidence="2">Whole body</tissue>
    </source>
</reference>
<gene>
    <name evidence="2" type="ORF">PV328_010384</name>
</gene>
<dbReference type="AlphaFoldDB" id="A0AA39FHM2"/>
<sequence length="207" mass="23497">MSSHKRNSAPHGATSTFDYLMDEESLDTDLESSLTSSSSIDSNTEYPKNKLTGENINIDSKQPPIVILLNETHTALSTQALVNKQYPNAICKNNGKTLTIHVKNKIDHGNIIRLLKSGNIEFHSYQRKEGRKPRIVLKGLPLLPTDDIHEELIVIEEFHENMTSDEVLGELITRDSVIDSLLQHLIDDFLRKVYFELQEAHYAVQVY</sequence>
<evidence type="ECO:0000313" key="2">
    <source>
        <dbReference type="EMBL" id="KAK0169742.1"/>
    </source>
</evidence>
<feature type="region of interest" description="Disordered" evidence="1">
    <location>
        <begin position="28"/>
        <end position="48"/>
    </location>
</feature>